<dbReference type="Pfam" id="PF01476">
    <property type="entry name" value="LysM"/>
    <property type="match status" value="1"/>
</dbReference>
<evidence type="ECO:0000256" key="2">
    <source>
        <dbReference type="SAM" id="Phobius"/>
    </source>
</evidence>
<feature type="domain" description="LysM" evidence="4">
    <location>
        <begin position="52"/>
        <end position="100"/>
    </location>
</feature>
<evidence type="ECO:0000259" key="4">
    <source>
        <dbReference type="PROSITE" id="PS51782"/>
    </source>
</evidence>
<comment type="caution">
    <text evidence="5">The sequence shown here is derived from an EMBL/GenBank/DDBJ whole genome shotgun (WGS) entry which is preliminary data.</text>
</comment>
<keyword evidence="3" id="KW-0732">Signal</keyword>
<feature type="coiled-coil region" evidence="1">
    <location>
        <begin position="163"/>
        <end position="242"/>
    </location>
</feature>
<evidence type="ECO:0000313" key="6">
    <source>
        <dbReference type="Proteomes" id="UP000179251"/>
    </source>
</evidence>
<evidence type="ECO:0000256" key="3">
    <source>
        <dbReference type="SAM" id="SignalP"/>
    </source>
</evidence>
<keyword evidence="1" id="KW-0175">Coiled coil</keyword>
<keyword evidence="2" id="KW-0812">Transmembrane</keyword>
<organism evidence="5 6">
    <name type="scientific">Candidatus Giovannonibacteria bacterium RIFCSPHIGHO2_01_FULL_45_23</name>
    <dbReference type="NCBI Taxonomy" id="1798325"/>
    <lineage>
        <taxon>Bacteria</taxon>
        <taxon>Candidatus Giovannoniibacteriota</taxon>
    </lineage>
</organism>
<dbReference type="SUPFAM" id="SSF54106">
    <property type="entry name" value="LysM domain"/>
    <property type="match status" value="1"/>
</dbReference>
<reference evidence="5 6" key="1">
    <citation type="journal article" date="2016" name="Nat. Commun.">
        <title>Thousands of microbial genomes shed light on interconnected biogeochemical processes in an aquifer system.</title>
        <authorList>
            <person name="Anantharaman K."/>
            <person name="Brown C.T."/>
            <person name="Hug L.A."/>
            <person name="Sharon I."/>
            <person name="Castelle C.J."/>
            <person name="Probst A.J."/>
            <person name="Thomas B.C."/>
            <person name="Singh A."/>
            <person name="Wilkins M.J."/>
            <person name="Karaoz U."/>
            <person name="Brodie E.L."/>
            <person name="Williams K.H."/>
            <person name="Hubbard S.S."/>
            <person name="Banfield J.F."/>
        </authorList>
    </citation>
    <scope>NUCLEOTIDE SEQUENCE [LARGE SCALE GENOMIC DNA]</scope>
</reference>
<protein>
    <recommendedName>
        <fullName evidence="4">LysM domain-containing protein</fullName>
    </recommendedName>
</protein>
<dbReference type="EMBL" id="MFHD01000009">
    <property type="protein sequence ID" value="OGF63023.1"/>
    <property type="molecule type" value="Genomic_DNA"/>
</dbReference>
<name>A0A1F5VHS9_9BACT</name>
<gene>
    <name evidence="5" type="ORF">A2834_03140</name>
</gene>
<keyword evidence="2" id="KW-0472">Membrane</keyword>
<dbReference type="SMART" id="SM00257">
    <property type="entry name" value="LysM"/>
    <property type="match status" value="1"/>
</dbReference>
<evidence type="ECO:0000313" key="5">
    <source>
        <dbReference type="EMBL" id="OGF63023.1"/>
    </source>
</evidence>
<dbReference type="STRING" id="1798325.A2834_03140"/>
<dbReference type="InterPro" id="IPR018392">
    <property type="entry name" value="LysM"/>
</dbReference>
<sequence>MKKVVFAAMLTCALIFVANSKAAQVILPDPNAKLSETVNIEPVSELPVIRPFEYKIRRGDNLTKLAKIFGTTVNELRAMNKENPSVKSKDLILTGGKLRVPLYSVESVVKPIKFYERIAANRAYQEGQDSKLPDIRGLVIISVALALLWCWWFLWGLDVKQRINEAETKNADVIKKLWETEDKQKALEKDFAHVHTKLSLAHEQLRLKEGADEEIRKQKQENDRLVETISELHTEQDRLKTEQDRLKTVHQALNSILRESVAETKSVLEGYAKCAEGALYSFESRDNGTIHGAYKVKRNHIGPDRKPVIDLLECTRCLAEVSPNNANCASHYFKPHENLTA</sequence>
<dbReference type="AlphaFoldDB" id="A0A1F5VHS9"/>
<evidence type="ECO:0000256" key="1">
    <source>
        <dbReference type="SAM" id="Coils"/>
    </source>
</evidence>
<proteinExistence type="predicted"/>
<feature type="signal peptide" evidence="3">
    <location>
        <begin position="1"/>
        <end position="22"/>
    </location>
</feature>
<accession>A0A1F5VHS9</accession>
<dbReference type="PROSITE" id="PS51782">
    <property type="entry name" value="LYSM"/>
    <property type="match status" value="1"/>
</dbReference>
<keyword evidence="2" id="KW-1133">Transmembrane helix</keyword>
<dbReference type="Proteomes" id="UP000179251">
    <property type="component" value="Unassembled WGS sequence"/>
</dbReference>
<feature type="transmembrane region" description="Helical" evidence="2">
    <location>
        <begin position="135"/>
        <end position="154"/>
    </location>
</feature>
<feature type="chain" id="PRO_5009521971" description="LysM domain-containing protein" evidence="3">
    <location>
        <begin position="23"/>
        <end position="341"/>
    </location>
</feature>
<dbReference type="Gene3D" id="3.10.350.10">
    <property type="entry name" value="LysM domain"/>
    <property type="match status" value="1"/>
</dbReference>
<dbReference type="InterPro" id="IPR036779">
    <property type="entry name" value="LysM_dom_sf"/>
</dbReference>